<sequence length="447" mass="48682">MLNRRELVGAGVALTVATPSLAAKGADRFVRRAGTHFTVGGKPCHYAGANMWYGAWLGADAAYGDRARLRRELDTLAAMGVTNLRVLASSEDSPLLHAVSPAMHDKQGRYNQALLGGLDYLLAEMAKRNMRAVLYLTNFWEWSGGMMTYLSYVNGGHYINNGDPAHPWPEFPDAVAAFYHTPAAMALFRKHVHVMVGRTNSVTRVAYADDPTIMAWQLGNEPRPGGSDRVGLPNLPAFHAWVQSSARLIKTLAPHQLVCTGSEGLKGSLEREEIVKATHAIPEIDYLTCHVWPLNWDWVNAADLVSTEASGAAKITAYVDAHIRIANDLGKPLVIEEFGYPRDGGSYDAHATTAFKDRFYRQIYGAVEANVAIGGPIAGTNFWAWSGEGRPAHADYRFVPGDTSWLGDPPHEPQGWYSVFDSNLTTIAVIREHAATLAGVIGAKAMA</sequence>
<evidence type="ECO:0000313" key="7">
    <source>
        <dbReference type="Proteomes" id="UP001419910"/>
    </source>
</evidence>
<evidence type="ECO:0000259" key="5">
    <source>
        <dbReference type="Pfam" id="PF26410"/>
    </source>
</evidence>
<dbReference type="Proteomes" id="UP001419910">
    <property type="component" value="Unassembled WGS sequence"/>
</dbReference>
<proteinExistence type="predicted"/>
<evidence type="ECO:0000256" key="4">
    <source>
        <dbReference type="ARBA" id="ARBA00023295"/>
    </source>
</evidence>
<evidence type="ECO:0000256" key="2">
    <source>
        <dbReference type="ARBA" id="ARBA00012706"/>
    </source>
</evidence>
<dbReference type="InterPro" id="IPR045053">
    <property type="entry name" value="MAN-like"/>
</dbReference>
<dbReference type="Gene3D" id="3.20.20.80">
    <property type="entry name" value="Glycosidases"/>
    <property type="match status" value="1"/>
</dbReference>
<name>A0ABU9XX79_9SPHN</name>
<keyword evidence="3" id="KW-0378">Hydrolase</keyword>
<organism evidence="6 7">
    <name type="scientific">Sphingomonas oligophenolica</name>
    <dbReference type="NCBI Taxonomy" id="301154"/>
    <lineage>
        <taxon>Bacteria</taxon>
        <taxon>Pseudomonadati</taxon>
        <taxon>Pseudomonadota</taxon>
        <taxon>Alphaproteobacteria</taxon>
        <taxon>Sphingomonadales</taxon>
        <taxon>Sphingomonadaceae</taxon>
        <taxon>Sphingomonas</taxon>
    </lineage>
</organism>
<dbReference type="RefSeq" id="WP_343887724.1">
    <property type="nucleotide sequence ID" value="NZ_BAAAEH010000005.1"/>
</dbReference>
<reference evidence="6 7" key="1">
    <citation type="submission" date="2024-05" db="EMBL/GenBank/DDBJ databases">
        <authorList>
            <person name="Liu Q."/>
            <person name="Xin Y.-H."/>
        </authorList>
    </citation>
    <scope>NUCLEOTIDE SEQUENCE [LARGE SCALE GENOMIC DNA]</scope>
    <source>
        <strain evidence="6 7">CGMCC 1.10181</strain>
    </source>
</reference>
<dbReference type="PANTHER" id="PTHR31451:SF40">
    <property type="entry name" value="GLYCOSIDE HYDROLASE FAMILY 5 DOMAIN-CONTAINING PROTEIN"/>
    <property type="match status" value="1"/>
</dbReference>
<gene>
    <name evidence="6" type="ORF">ABC974_00810</name>
</gene>
<dbReference type="EMBL" id="JBDIME010000001">
    <property type="protein sequence ID" value="MEN2788155.1"/>
    <property type="molecule type" value="Genomic_DNA"/>
</dbReference>
<evidence type="ECO:0000313" key="6">
    <source>
        <dbReference type="EMBL" id="MEN2788155.1"/>
    </source>
</evidence>
<evidence type="ECO:0000256" key="1">
    <source>
        <dbReference type="ARBA" id="ARBA00001678"/>
    </source>
</evidence>
<accession>A0ABU9XX79</accession>
<dbReference type="PANTHER" id="PTHR31451">
    <property type="match status" value="1"/>
</dbReference>
<evidence type="ECO:0000256" key="3">
    <source>
        <dbReference type="ARBA" id="ARBA00022801"/>
    </source>
</evidence>
<dbReference type="Pfam" id="PF26410">
    <property type="entry name" value="GH5_mannosidase"/>
    <property type="match status" value="1"/>
</dbReference>
<dbReference type="InterPro" id="IPR001547">
    <property type="entry name" value="Glyco_hydro_5"/>
</dbReference>
<dbReference type="InterPro" id="IPR017853">
    <property type="entry name" value="GH"/>
</dbReference>
<keyword evidence="4" id="KW-0326">Glycosidase</keyword>
<protein>
    <recommendedName>
        <fullName evidence="2">mannan endo-1,4-beta-mannosidase</fullName>
        <ecNumber evidence="2">3.2.1.78</ecNumber>
    </recommendedName>
</protein>
<keyword evidence="7" id="KW-1185">Reference proteome</keyword>
<comment type="caution">
    <text evidence="6">The sequence shown here is derived from an EMBL/GenBank/DDBJ whole genome shotgun (WGS) entry which is preliminary data.</text>
</comment>
<dbReference type="SUPFAM" id="SSF51445">
    <property type="entry name" value="(Trans)glycosidases"/>
    <property type="match status" value="1"/>
</dbReference>
<comment type="catalytic activity">
    <reaction evidence="1">
        <text>Random hydrolysis of (1-&gt;4)-beta-D-mannosidic linkages in mannans, galactomannans and glucomannans.</text>
        <dbReference type="EC" id="3.2.1.78"/>
    </reaction>
</comment>
<dbReference type="EC" id="3.2.1.78" evidence="2"/>
<feature type="domain" description="Glycoside hydrolase family 5" evidence="5">
    <location>
        <begin position="28"/>
        <end position="438"/>
    </location>
</feature>